<feature type="domain" description="EamA" evidence="7">
    <location>
        <begin position="12"/>
        <end position="144"/>
    </location>
</feature>
<dbReference type="InterPro" id="IPR000620">
    <property type="entry name" value="EamA_dom"/>
</dbReference>
<feature type="transmembrane region" description="Helical" evidence="6">
    <location>
        <begin position="73"/>
        <end position="94"/>
    </location>
</feature>
<feature type="transmembrane region" description="Helical" evidence="6">
    <location>
        <begin position="240"/>
        <end position="260"/>
    </location>
</feature>
<accession>A0A858R3V9</accession>
<keyword evidence="9" id="KW-1185">Reference proteome</keyword>
<feature type="transmembrane region" description="Helical" evidence="6">
    <location>
        <begin position="154"/>
        <end position="172"/>
    </location>
</feature>
<keyword evidence="4 6" id="KW-1133">Transmembrane helix</keyword>
<evidence type="ECO:0000313" key="8">
    <source>
        <dbReference type="EMBL" id="QJE72100.1"/>
    </source>
</evidence>
<reference evidence="8" key="1">
    <citation type="submission" date="2020-04" db="EMBL/GenBank/DDBJ databases">
        <title>A desert anoxygenic phototrophic bacterium fixes CO2 using RubisCO under aerobic conditions.</title>
        <authorList>
            <person name="Tang K."/>
        </authorList>
    </citation>
    <scope>NUCLEOTIDE SEQUENCE [LARGE SCALE GENOMIC DNA]</scope>
    <source>
        <strain evidence="8">MIMtkB3</strain>
    </source>
</reference>
<dbReference type="PANTHER" id="PTHR22911">
    <property type="entry name" value="ACYL-MALONYL CONDENSING ENZYME-RELATED"/>
    <property type="match status" value="1"/>
</dbReference>
<proteinExistence type="inferred from homology"/>
<gene>
    <name evidence="8" type="ORF">HHL28_02355</name>
</gene>
<dbReference type="KEGG" id="acru:HHL28_02355"/>
<evidence type="ECO:0000256" key="4">
    <source>
        <dbReference type="ARBA" id="ARBA00022989"/>
    </source>
</evidence>
<dbReference type="PANTHER" id="PTHR22911:SF6">
    <property type="entry name" value="SOLUTE CARRIER FAMILY 35 MEMBER G1"/>
    <property type="match status" value="1"/>
</dbReference>
<dbReference type="Proteomes" id="UP000501891">
    <property type="component" value="Chromosome"/>
</dbReference>
<feature type="transmembrane region" description="Helical" evidence="6">
    <location>
        <begin position="184"/>
        <end position="206"/>
    </location>
</feature>
<evidence type="ECO:0000259" key="7">
    <source>
        <dbReference type="Pfam" id="PF00892"/>
    </source>
</evidence>
<evidence type="ECO:0000256" key="2">
    <source>
        <dbReference type="ARBA" id="ARBA00009853"/>
    </source>
</evidence>
<feature type="transmembrane region" description="Helical" evidence="6">
    <location>
        <begin position="266"/>
        <end position="284"/>
    </location>
</feature>
<dbReference type="InterPro" id="IPR037185">
    <property type="entry name" value="EmrE-like"/>
</dbReference>
<keyword evidence="3 6" id="KW-0812">Transmembrane</keyword>
<evidence type="ECO:0000256" key="5">
    <source>
        <dbReference type="ARBA" id="ARBA00023136"/>
    </source>
</evidence>
<comment type="subcellular location">
    <subcellularLocation>
        <location evidence="1">Membrane</location>
        <topology evidence="1">Multi-pass membrane protein</topology>
    </subcellularLocation>
</comment>
<dbReference type="Pfam" id="PF00892">
    <property type="entry name" value="EamA"/>
    <property type="match status" value="2"/>
</dbReference>
<evidence type="ECO:0000256" key="6">
    <source>
        <dbReference type="SAM" id="Phobius"/>
    </source>
</evidence>
<feature type="domain" description="EamA" evidence="7">
    <location>
        <begin position="154"/>
        <end position="282"/>
    </location>
</feature>
<name>A0A858R3V9_9PROT</name>
<comment type="similarity">
    <text evidence="2">Belongs to the drug/metabolite transporter (DMT) superfamily. 10 TMS drug/metabolite exporter (DME) (TC 2.A.7.3) family.</text>
</comment>
<feature type="transmembrane region" description="Helical" evidence="6">
    <location>
        <begin position="212"/>
        <end position="233"/>
    </location>
</feature>
<dbReference type="GO" id="GO:0016020">
    <property type="term" value="C:membrane"/>
    <property type="evidence" value="ECO:0007669"/>
    <property type="project" value="UniProtKB-SubCell"/>
</dbReference>
<organism evidence="8 9">
    <name type="scientific">Aerophototrophica crusticola</name>
    <dbReference type="NCBI Taxonomy" id="1709002"/>
    <lineage>
        <taxon>Bacteria</taxon>
        <taxon>Pseudomonadati</taxon>
        <taxon>Pseudomonadota</taxon>
        <taxon>Alphaproteobacteria</taxon>
        <taxon>Rhodospirillales</taxon>
        <taxon>Rhodospirillaceae</taxon>
        <taxon>Aerophototrophica</taxon>
    </lineage>
</organism>
<dbReference type="AlphaFoldDB" id="A0A858R3V9"/>
<protein>
    <submittedName>
        <fullName evidence="8">DMT family transporter</fullName>
    </submittedName>
</protein>
<evidence type="ECO:0000313" key="9">
    <source>
        <dbReference type="Proteomes" id="UP000501891"/>
    </source>
</evidence>
<sequence>MPPAPRPDNKALGILLAVLAFALYSVTDATVKALSARMSVPQIIVGNGLFSLVPIIGYAAWSGGLRFLRPRRPLLHLARATCGLFSGFLAYYGYSQMPIADAYALSFTAPLFITALSVPMLGEKVGWRRWTAVAVGFLGVMVMLRPGSGSLNPAALGILAGAALYSMGMMITRLARATDSAVSFAFSTTIVGLAVWGATLPWLAVAPTMDDLVLHALGGTCVGIAIVLLLSGFRLAPAAVVAPFQYTQILWGVALGWLLFGDRPTAPMLLGAGIVIASGLYILYRETVLGRQRAAAAPPREAA</sequence>
<evidence type="ECO:0000256" key="1">
    <source>
        <dbReference type="ARBA" id="ARBA00004141"/>
    </source>
</evidence>
<feature type="transmembrane region" description="Helical" evidence="6">
    <location>
        <begin position="130"/>
        <end position="148"/>
    </location>
</feature>
<dbReference type="Gene3D" id="1.10.3730.20">
    <property type="match status" value="1"/>
</dbReference>
<dbReference type="SUPFAM" id="SSF103481">
    <property type="entry name" value="Multidrug resistance efflux transporter EmrE"/>
    <property type="match status" value="2"/>
</dbReference>
<feature type="transmembrane region" description="Helical" evidence="6">
    <location>
        <begin position="43"/>
        <end position="61"/>
    </location>
</feature>
<evidence type="ECO:0000256" key="3">
    <source>
        <dbReference type="ARBA" id="ARBA00022692"/>
    </source>
</evidence>
<feature type="transmembrane region" description="Helical" evidence="6">
    <location>
        <begin position="100"/>
        <end position="118"/>
    </location>
</feature>
<dbReference type="EMBL" id="CP051775">
    <property type="protein sequence ID" value="QJE72100.1"/>
    <property type="molecule type" value="Genomic_DNA"/>
</dbReference>
<keyword evidence="5 6" id="KW-0472">Membrane</keyword>